<protein>
    <submittedName>
        <fullName evidence="5">Acetyl esterase/lipase</fullName>
    </submittedName>
</protein>
<dbReference type="Gene3D" id="3.40.50.1820">
    <property type="entry name" value="alpha/beta hydrolase"/>
    <property type="match status" value="2"/>
</dbReference>
<dbReference type="InterPro" id="IPR049492">
    <property type="entry name" value="BD-FAE-like_dom"/>
</dbReference>
<dbReference type="EMBL" id="FRBI01000017">
    <property type="protein sequence ID" value="SHM96780.1"/>
    <property type="molecule type" value="Genomic_DNA"/>
</dbReference>
<dbReference type="OrthoDB" id="9773549at2"/>
<dbReference type="PANTHER" id="PTHR22946:SF9">
    <property type="entry name" value="POLYKETIDE TRANSFERASE AF380"/>
    <property type="match status" value="1"/>
</dbReference>
<dbReference type="RefSeq" id="WP_073500969.1">
    <property type="nucleotide sequence ID" value="NZ_FRBI01000017.1"/>
</dbReference>
<evidence type="ECO:0000313" key="5">
    <source>
        <dbReference type="EMBL" id="SHM96780.1"/>
    </source>
</evidence>
<name>A0A1M7MZW9_9ACTN</name>
<evidence type="ECO:0000256" key="2">
    <source>
        <dbReference type="ARBA" id="ARBA00038115"/>
    </source>
</evidence>
<dbReference type="Pfam" id="PF20434">
    <property type="entry name" value="BD-FAE"/>
    <property type="match status" value="1"/>
</dbReference>
<dbReference type="InterPro" id="IPR000073">
    <property type="entry name" value="AB_hydrolase_1"/>
</dbReference>
<organism evidence="5 6">
    <name type="scientific">Actinacidiphila paucisporea</name>
    <dbReference type="NCBI Taxonomy" id="310782"/>
    <lineage>
        <taxon>Bacteria</taxon>
        <taxon>Bacillati</taxon>
        <taxon>Actinomycetota</taxon>
        <taxon>Actinomycetes</taxon>
        <taxon>Kitasatosporales</taxon>
        <taxon>Streptomycetaceae</taxon>
        <taxon>Actinacidiphila</taxon>
    </lineage>
</organism>
<proteinExistence type="inferred from homology"/>
<reference evidence="5 6" key="1">
    <citation type="submission" date="2016-11" db="EMBL/GenBank/DDBJ databases">
        <authorList>
            <person name="Jaros S."/>
            <person name="Januszkiewicz K."/>
            <person name="Wedrychowicz H."/>
        </authorList>
    </citation>
    <scope>NUCLEOTIDE SEQUENCE [LARGE SCALE GENOMIC DNA]</scope>
    <source>
        <strain evidence="5 6">CGMCC 4.2025</strain>
    </source>
</reference>
<feature type="domain" description="BD-FAE-like" evidence="4">
    <location>
        <begin position="295"/>
        <end position="395"/>
    </location>
</feature>
<accession>A0A1M7MZW9</accession>
<dbReference type="Pfam" id="PF00561">
    <property type="entry name" value="Abhydrolase_1"/>
    <property type="match status" value="1"/>
</dbReference>
<dbReference type="GO" id="GO:0052689">
    <property type="term" value="F:carboxylic ester hydrolase activity"/>
    <property type="evidence" value="ECO:0007669"/>
    <property type="project" value="UniProtKB-ARBA"/>
</dbReference>
<dbReference type="InterPro" id="IPR029058">
    <property type="entry name" value="AB_hydrolase_fold"/>
</dbReference>
<feature type="domain" description="AB hydrolase-1" evidence="3">
    <location>
        <begin position="6"/>
        <end position="120"/>
    </location>
</feature>
<evidence type="ECO:0000259" key="3">
    <source>
        <dbReference type="Pfam" id="PF00561"/>
    </source>
</evidence>
<dbReference type="InterPro" id="IPR050261">
    <property type="entry name" value="FrsA_esterase"/>
</dbReference>
<keyword evidence="1" id="KW-0378">Hydrolase</keyword>
<dbReference type="Proteomes" id="UP000184111">
    <property type="component" value="Unassembled WGS sequence"/>
</dbReference>
<dbReference type="AlphaFoldDB" id="A0A1M7MZW9"/>
<keyword evidence="6" id="KW-1185">Reference proteome</keyword>
<dbReference type="SUPFAM" id="SSF53474">
    <property type="entry name" value="alpha/beta-Hydrolases"/>
    <property type="match status" value="2"/>
</dbReference>
<comment type="similarity">
    <text evidence="2">Belongs to the AB hydrolase superfamily. FUS2 hydrolase family.</text>
</comment>
<sequence length="509" mass="53339">MAADTAFVLVPGLHTGGWIWQDVAGRLREAGAEASCLTLTGMSGRGEREEGTGAGLETHIADVLRAVEEANAREVVLVGHCYGVHPVVGAADRLPDRVARIVLVDTPMPQDGDPPAALVPEQALREQVLRGAEGGFAAGTLAPPSEEGWRERGSFEGLGPAAAERLVRQAVPQPWATLAQPLRLSGSAGATGTVPVTGVLCAANGSSLAMVERALALGDPRLGYLAAPHLSYLEMATGHWPMLSEPDATALILLRAAAGEGTAARGPSAAERPAHLGPFLIDAPERPRERSGRVDLHLPDGDGPCPAVVFVHGGPVPEGARPTPRDWPALVGYARLVADLGAVGVTVDHRLHGLADFERAARDVQDAVTLVRAHPRVDAERVALWFLSAGGLIAADWLAAPPPWLRCLALTYPLLAPLPGWGAGPRFRPARAVRTAGRLPVVLTRVGRERPEFAATVEDFLVAAQAARVGVQVVDVPSAEHGFETLDHSEEARQAVGLATRAVLSHLCA</sequence>
<dbReference type="STRING" id="310782.SAMN05216499_11770"/>
<dbReference type="PANTHER" id="PTHR22946">
    <property type="entry name" value="DIENELACTONE HYDROLASE DOMAIN-CONTAINING PROTEIN-RELATED"/>
    <property type="match status" value="1"/>
</dbReference>
<evidence type="ECO:0000259" key="4">
    <source>
        <dbReference type="Pfam" id="PF20434"/>
    </source>
</evidence>
<evidence type="ECO:0000313" key="6">
    <source>
        <dbReference type="Proteomes" id="UP000184111"/>
    </source>
</evidence>
<evidence type="ECO:0000256" key="1">
    <source>
        <dbReference type="ARBA" id="ARBA00022801"/>
    </source>
</evidence>
<gene>
    <name evidence="5" type="ORF">SAMN05216499_11770</name>
</gene>